<dbReference type="Proteomes" id="UP000293162">
    <property type="component" value="Unassembled WGS sequence"/>
</dbReference>
<protein>
    <submittedName>
        <fullName evidence="1">Uncharacterized protein</fullName>
    </submittedName>
</protein>
<proteinExistence type="predicted"/>
<organism evidence="1 2">
    <name type="scientific">Emticicia agri</name>
    <dbReference type="NCBI Taxonomy" id="2492393"/>
    <lineage>
        <taxon>Bacteria</taxon>
        <taxon>Pseudomonadati</taxon>
        <taxon>Bacteroidota</taxon>
        <taxon>Cytophagia</taxon>
        <taxon>Cytophagales</taxon>
        <taxon>Leadbetterellaceae</taxon>
        <taxon>Emticicia</taxon>
    </lineage>
</organism>
<evidence type="ECO:0000313" key="2">
    <source>
        <dbReference type="Proteomes" id="UP000293162"/>
    </source>
</evidence>
<evidence type="ECO:0000313" key="1">
    <source>
        <dbReference type="EMBL" id="RYU94012.1"/>
    </source>
</evidence>
<accession>A0A4Q5LWD5</accession>
<sequence length="228" mass="25729">MKNTLFAVAVITISLLQFSCGTTVPQLSNRKPYEIDTAYVYHLPSQITSIAKGNRQEFNELYSDSTLKTRSRIFNQHLPVYMTPISFDFTDSYEEQEINKSFFEVLTAVENKRKIKGITLNNSLVSYLEANKMRYVILTFHAGFTRLQGNYGGQIAKGVGIGILTLGIFVPVPVKSNSTIICCVLDTKNKNVAFYRKRTAEVEPLEEKVISRQIKIILDSWLIAAAGR</sequence>
<dbReference type="AlphaFoldDB" id="A0A4Q5LWD5"/>
<name>A0A4Q5LWD5_9BACT</name>
<dbReference type="OrthoDB" id="836336at2"/>
<dbReference type="EMBL" id="SEWF01000033">
    <property type="protein sequence ID" value="RYU94012.1"/>
    <property type="molecule type" value="Genomic_DNA"/>
</dbReference>
<reference evidence="1 2" key="1">
    <citation type="submission" date="2019-02" db="EMBL/GenBank/DDBJ databases">
        <title>Bacterial novel species Emticicia sp. 17J42-9 isolated from soil.</title>
        <authorList>
            <person name="Jung H.-Y."/>
        </authorList>
    </citation>
    <scope>NUCLEOTIDE SEQUENCE [LARGE SCALE GENOMIC DNA]</scope>
    <source>
        <strain evidence="1 2">17J42-9</strain>
    </source>
</reference>
<gene>
    <name evidence="1" type="ORF">EWM59_19230</name>
</gene>
<comment type="caution">
    <text evidence="1">The sequence shown here is derived from an EMBL/GenBank/DDBJ whole genome shotgun (WGS) entry which is preliminary data.</text>
</comment>
<dbReference type="RefSeq" id="WP_130022883.1">
    <property type="nucleotide sequence ID" value="NZ_SEWF01000033.1"/>
</dbReference>
<keyword evidence="2" id="KW-1185">Reference proteome</keyword>